<reference evidence="2 3" key="1">
    <citation type="submission" date="2020-03" db="EMBL/GenBank/DDBJ databases">
        <authorList>
            <person name="Wang L."/>
            <person name="He N."/>
            <person name="Li Y."/>
            <person name="Fang Y."/>
            <person name="Zhang F."/>
        </authorList>
    </citation>
    <scope>NUCLEOTIDE SEQUENCE [LARGE SCALE GENOMIC DNA]</scope>
    <source>
        <strain evidence="2 3">36D10-4-7</strain>
    </source>
</reference>
<dbReference type="Gene3D" id="3.90.1720.10">
    <property type="entry name" value="endopeptidase domain like (from Nostoc punctiforme)"/>
    <property type="match status" value="1"/>
</dbReference>
<dbReference type="PANTHER" id="PTHR33734:SF22">
    <property type="entry name" value="MEMBRANE-BOUND LYTIC MUREIN TRANSGLYCOSYLASE D"/>
    <property type="match status" value="1"/>
</dbReference>
<dbReference type="CDD" id="cd00118">
    <property type="entry name" value="LysM"/>
    <property type="match status" value="2"/>
</dbReference>
<dbReference type="InterPro" id="IPR036779">
    <property type="entry name" value="LysM_dom_sf"/>
</dbReference>
<feature type="domain" description="LysM" evidence="1">
    <location>
        <begin position="100"/>
        <end position="144"/>
    </location>
</feature>
<accession>A0ABX1CM42</accession>
<dbReference type="Proteomes" id="UP000732399">
    <property type="component" value="Unassembled WGS sequence"/>
</dbReference>
<dbReference type="RefSeq" id="WP_168132671.1">
    <property type="nucleotide sequence ID" value="NZ_JAAVJH010000001.1"/>
</dbReference>
<dbReference type="InterPro" id="IPR018392">
    <property type="entry name" value="LysM"/>
</dbReference>
<evidence type="ECO:0000313" key="2">
    <source>
        <dbReference type="EMBL" id="NJR77165.1"/>
    </source>
</evidence>
<dbReference type="SMART" id="SM00257">
    <property type="entry name" value="LysM"/>
    <property type="match status" value="2"/>
</dbReference>
<feature type="domain" description="LysM" evidence="1">
    <location>
        <begin position="51"/>
        <end position="95"/>
    </location>
</feature>
<organism evidence="2 3">
    <name type="scientific">Sphingomonas corticis</name>
    <dbReference type="NCBI Taxonomy" id="2722791"/>
    <lineage>
        <taxon>Bacteria</taxon>
        <taxon>Pseudomonadati</taxon>
        <taxon>Pseudomonadota</taxon>
        <taxon>Alphaproteobacteria</taxon>
        <taxon>Sphingomonadales</taxon>
        <taxon>Sphingomonadaceae</taxon>
        <taxon>Sphingomonas</taxon>
    </lineage>
</organism>
<name>A0ABX1CM42_9SPHN</name>
<evidence type="ECO:0000313" key="3">
    <source>
        <dbReference type="Proteomes" id="UP000732399"/>
    </source>
</evidence>
<dbReference type="EMBL" id="JAAVJH010000001">
    <property type="protein sequence ID" value="NJR77165.1"/>
    <property type="molecule type" value="Genomic_DNA"/>
</dbReference>
<dbReference type="Gene3D" id="3.10.350.10">
    <property type="entry name" value="LysM domain"/>
    <property type="match status" value="2"/>
</dbReference>
<dbReference type="PANTHER" id="PTHR33734">
    <property type="entry name" value="LYSM DOMAIN-CONTAINING GPI-ANCHORED PROTEIN 2"/>
    <property type="match status" value="1"/>
</dbReference>
<dbReference type="Gene3D" id="1.10.530.10">
    <property type="match status" value="1"/>
</dbReference>
<gene>
    <name evidence="2" type="ORF">HBH26_00865</name>
</gene>
<comment type="caution">
    <text evidence="2">The sequence shown here is derived from an EMBL/GenBank/DDBJ whole genome shotgun (WGS) entry which is preliminary data.</text>
</comment>
<sequence>MTSVTGGIETKLSGTTLFADGEKGTGPLAPGALDRLMASGSGLARFRGDDGVHVVAKGETLSSIAARAGTDWQTLARINGLADPDRLSVGQRLQLPDAPRVHIVRAGETVSGIARAEGTSVAAITRDNRLADADLIHPGQRLTIGARASFPVPSTASAAPAAPTVAPIAPATTAAISPGAASVRAADVAADRAAGHQSIGKCYAWVKTALQQAGAVPDYMPGVAAKDAGPTLEARGFVNLLDRPGNAIRSPYDAPKGAVLVYGAAPGAVDRNARYGHIEIRTGTGFASDYASANARTGAAANGLEGRGRVLTGVYVKPDAAPAAAPAPTGPTPTAAEGAYAPANLRLGANEPHRAAIVEAATRTGMTPQTVAAIIDAETLKDANGVWRADAAASTSSAVGMTQFLKGTWVAEAQRAGGVLNAEAKAAGVVDANNRVVDRDALLALRTDARLSILAGADYARQNLAALTRGGSVPADASPAALAKYAYLAHHEGLAGARGFVSGDMSYLRDATFEANVPAASRQRYLDAAGGSEPLAYRNWLSDYVDRRIDVTRFMGDAAGVEVPATRNLVR</sequence>
<dbReference type="SUPFAM" id="SSF54106">
    <property type="entry name" value="LysM domain"/>
    <property type="match status" value="2"/>
</dbReference>
<keyword evidence="3" id="KW-1185">Reference proteome</keyword>
<dbReference type="InterPro" id="IPR023346">
    <property type="entry name" value="Lysozyme-like_dom_sf"/>
</dbReference>
<proteinExistence type="predicted"/>
<dbReference type="Pfam" id="PF01476">
    <property type="entry name" value="LysM"/>
    <property type="match status" value="2"/>
</dbReference>
<dbReference type="PROSITE" id="PS51782">
    <property type="entry name" value="LYSM"/>
    <property type="match status" value="2"/>
</dbReference>
<protein>
    <submittedName>
        <fullName evidence="2">LysM peptidoglycan-binding domain-containing protein</fullName>
    </submittedName>
</protein>
<dbReference type="SUPFAM" id="SSF53955">
    <property type="entry name" value="Lysozyme-like"/>
    <property type="match status" value="1"/>
</dbReference>
<evidence type="ECO:0000259" key="1">
    <source>
        <dbReference type="PROSITE" id="PS51782"/>
    </source>
</evidence>